<keyword evidence="2" id="KW-1185">Reference proteome</keyword>
<dbReference type="AlphaFoldDB" id="A0A2G1QMW3"/>
<evidence type="ECO:0000313" key="2">
    <source>
        <dbReference type="Proteomes" id="UP000221168"/>
    </source>
</evidence>
<dbReference type="Proteomes" id="UP000221168">
    <property type="component" value="Unassembled WGS sequence"/>
</dbReference>
<protein>
    <recommendedName>
        <fullName evidence="3">Baseplate protein J-like domain-containing protein</fullName>
    </recommendedName>
</protein>
<gene>
    <name evidence="1" type="ORF">CSC94_12780</name>
</gene>
<sequence length="293" mass="31368">MSDYGVKPTGWARKPLSVILAETEAAMITEFGPDVIQTAQSPLGQINGLFANLAAQVEELAEDVYHSYDPDQAEGLRLDALARIRQIARNGRGDPAMRKAITNEGVARVDLADILAAVRSVDGVTYAAVYTNETNLRDDNGLDPGSVAIVVIGGDDEAIAYEFRQFIAPGTIMFGTTYISTTRDGLCRSIAIVRPIVVPVDLSISVRVRKDINGCPPPATADIGAAFLADWAENNANGKDVNAYNIRALVEGRFSNVEVVSVLSSRDNNPETASSAIAFIEISEISQVEITVL</sequence>
<dbReference type="RefSeq" id="WP_099306744.1">
    <property type="nucleotide sequence ID" value="NZ_PDVP01000007.1"/>
</dbReference>
<evidence type="ECO:0000313" key="1">
    <source>
        <dbReference type="EMBL" id="PHP66558.1"/>
    </source>
</evidence>
<name>A0A2G1QMW3_9HYPH</name>
<accession>A0A2G1QMW3</accession>
<proteinExistence type="predicted"/>
<organism evidence="1 2">
    <name type="scientific">Zhengella mangrovi</name>
    <dbReference type="NCBI Taxonomy" id="1982044"/>
    <lineage>
        <taxon>Bacteria</taxon>
        <taxon>Pseudomonadati</taxon>
        <taxon>Pseudomonadota</taxon>
        <taxon>Alphaproteobacteria</taxon>
        <taxon>Hyphomicrobiales</taxon>
        <taxon>Notoacmeibacteraceae</taxon>
        <taxon>Zhengella</taxon>
    </lineage>
</organism>
<reference evidence="1 2" key="1">
    <citation type="submission" date="2017-10" db="EMBL/GenBank/DDBJ databases">
        <title>Sedimentibacterium mangrovi gen. nov., sp. nov., a novel member of family Phyllobacteriacea isolated from mangrove sediment.</title>
        <authorList>
            <person name="Liao H."/>
            <person name="Tian Y."/>
        </authorList>
    </citation>
    <scope>NUCLEOTIDE SEQUENCE [LARGE SCALE GENOMIC DNA]</scope>
    <source>
        <strain evidence="1 2">X9-2-2</strain>
    </source>
</reference>
<dbReference type="EMBL" id="PDVP01000007">
    <property type="protein sequence ID" value="PHP66558.1"/>
    <property type="molecule type" value="Genomic_DNA"/>
</dbReference>
<evidence type="ECO:0008006" key="3">
    <source>
        <dbReference type="Google" id="ProtNLM"/>
    </source>
</evidence>
<comment type="caution">
    <text evidence="1">The sequence shown here is derived from an EMBL/GenBank/DDBJ whole genome shotgun (WGS) entry which is preliminary data.</text>
</comment>
<dbReference type="OrthoDB" id="7904838at2"/>